<dbReference type="RefSeq" id="XP_003110748.2">
    <property type="nucleotide sequence ID" value="XM_003110700.2"/>
</dbReference>
<dbReference type="FunCoup" id="E3LZB2">
    <property type="interactions" value="3072"/>
</dbReference>
<dbReference type="GO" id="GO:0005634">
    <property type="term" value="C:nucleus"/>
    <property type="evidence" value="ECO:0007669"/>
    <property type="project" value="UniProtKB-SubCell"/>
</dbReference>
<evidence type="ECO:0000313" key="12">
    <source>
        <dbReference type="Proteomes" id="UP000008281"/>
    </source>
</evidence>
<dbReference type="InterPro" id="IPR013523">
    <property type="entry name" value="Hist_AcTrfase_HAT1_C"/>
</dbReference>
<proteinExistence type="inferred from homology"/>
<dbReference type="Gene3D" id="3.40.630.30">
    <property type="match status" value="1"/>
</dbReference>
<dbReference type="OrthoDB" id="10253098at2759"/>
<dbReference type="CTD" id="9801067"/>
<evidence type="ECO:0000259" key="9">
    <source>
        <dbReference type="Pfam" id="PF10394"/>
    </source>
</evidence>
<comment type="subcellular location">
    <subcellularLocation>
        <location evidence="1">Nucleus</location>
    </subcellularLocation>
</comment>
<comment type="catalytic activity">
    <reaction evidence="8">
        <text>L-lysyl-[protein] + acetyl-CoA = N(6)-acetyl-L-lysyl-[protein] + CoA + H(+)</text>
        <dbReference type="Rhea" id="RHEA:45948"/>
        <dbReference type="Rhea" id="RHEA-COMP:9752"/>
        <dbReference type="Rhea" id="RHEA-COMP:10731"/>
        <dbReference type="ChEBI" id="CHEBI:15378"/>
        <dbReference type="ChEBI" id="CHEBI:29969"/>
        <dbReference type="ChEBI" id="CHEBI:57287"/>
        <dbReference type="ChEBI" id="CHEBI:57288"/>
        <dbReference type="ChEBI" id="CHEBI:61930"/>
        <dbReference type="EC" id="2.3.1.48"/>
    </reaction>
</comment>
<evidence type="ECO:0000256" key="7">
    <source>
        <dbReference type="ARBA" id="ARBA00023315"/>
    </source>
</evidence>
<dbReference type="InterPro" id="IPR016181">
    <property type="entry name" value="Acyl_CoA_acyltransferase"/>
</dbReference>
<dbReference type="Pfam" id="PF10394">
    <property type="entry name" value="Hat1_N"/>
    <property type="match status" value="1"/>
</dbReference>
<dbReference type="AlphaFoldDB" id="E3LZB2"/>
<keyword evidence="5" id="KW-0808">Transferase</keyword>
<dbReference type="HOGENOM" id="CLU_036024_0_1_1"/>
<evidence type="ECO:0000256" key="4">
    <source>
        <dbReference type="ARBA" id="ARBA00021268"/>
    </source>
</evidence>
<dbReference type="GO" id="GO:0000781">
    <property type="term" value="C:chromosome, telomeric region"/>
    <property type="evidence" value="ECO:0007669"/>
    <property type="project" value="GOC"/>
</dbReference>
<gene>
    <name evidence="11" type="primary">Cre-tag-235</name>
    <name evidence="11" type="ORF">CRE_04800</name>
</gene>
<keyword evidence="7" id="KW-0012">Acyltransferase</keyword>
<evidence type="ECO:0000256" key="6">
    <source>
        <dbReference type="ARBA" id="ARBA00023242"/>
    </source>
</evidence>
<dbReference type="GO" id="GO:0031509">
    <property type="term" value="P:subtelomeric heterochromatin formation"/>
    <property type="evidence" value="ECO:0007669"/>
    <property type="project" value="InterPro"/>
</dbReference>
<dbReference type="STRING" id="31234.E3LZB2"/>
<dbReference type="CDD" id="cd04301">
    <property type="entry name" value="NAT_SF"/>
    <property type="match status" value="1"/>
</dbReference>
<dbReference type="GeneID" id="9801067"/>
<evidence type="ECO:0000256" key="8">
    <source>
        <dbReference type="ARBA" id="ARBA00048017"/>
    </source>
</evidence>
<dbReference type="PANTHER" id="PTHR12046">
    <property type="entry name" value="HISTONE ACETYLTRANSFERASE TYPE B CATALYTIC SUBUNIT"/>
    <property type="match status" value="1"/>
</dbReference>
<evidence type="ECO:0000259" key="10">
    <source>
        <dbReference type="Pfam" id="PF21183"/>
    </source>
</evidence>
<dbReference type="Gene3D" id="3.90.360.10">
    <property type="entry name" value="Histone acetyl transferase 1 (HAT1), N-terminal domain"/>
    <property type="match status" value="1"/>
</dbReference>
<dbReference type="KEGG" id="crq:GCK72_010475"/>
<keyword evidence="6" id="KW-0539">Nucleus</keyword>
<dbReference type="eggNOG" id="KOG2696">
    <property type="taxonomic scope" value="Eukaryota"/>
</dbReference>
<dbReference type="Gene3D" id="1.10.10.390">
    <property type="match status" value="1"/>
</dbReference>
<dbReference type="InterPro" id="IPR048776">
    <property type="entry name" value="HAT1_C"/>
</dbReference>
<dbReference type="SUPFAM" id="SSF55729">
    <property type="entry name" value="Acyl-CoA N-acyltransferases (Nat)"/>
    <property type="match status" value="1"/>
</dbReference>
<sequence>MLTEKSKPTCIRKELNTLNRFKRIPRNQTDQIPQYASGNMPTLRGCFEKKAPMAREMATLMTREYFPRPYSRQLGEKKTNVARERVQRKMVMEDLTNVNRNRKYISDGLSAVKMTFLQNMNDMATAPRFSPEMVYQHFGDEETIYGYDDLEVTIHHTAQTLHCYVNISYSSKVKSDKGLEADDIVEKLVHPDVRPNVLVSGKGEFQQKLLGQKDFKPFGEMVHKFRSKGKDFEVYRVSEQSEEFNLFLERIQTLGMFFIECCSLTDNSEENWLHYFIYERCDTGEGDGSTVANVAGFATLYKFYNYCDKIRPRIAQMLLLPQYRKSGIGAQFMESFLRDLRATPEVFDVTVESPGEQFTYLRDYVDCVNCMSLHEFSSENLKNGYTEGMRLACLTKLKISKMQSRRVYEILRYRATNKKDKEALKAQRIDVKKRLYVPMKRSDKDWRRLNMALTAEELRQAACGEIDEDNKFSTLVQMYDKLMESYQKTIDRIEAHPNIF</sequence>
<reference evidence="11" key="1">
    <citation type="submission" date="2007-07" db="EMBL/GenBank/DDBJ databases">
        <title>PCAP assembly of the Caenorhabditis remanei genome.</title>
        <authorList>
            <consortium name="The Caenorhabditis remanei Sequencing Consortium"/>
            <person name="Wilson R.K."/>
        </authorList>
    </citation>
    <scope>NUCLEOTIDE SEQUENCE [LARGE SCALE GENOMIC DNA]</scope>
    <source>
        <strain evidence="11">PB4641</strain>
    </source>
</reference>
<name>E3LZB2_CAERE</name>
<feature type="domain" description="Histone acetyltransferase type B catalytic subunit C-terminal" evidence="10">
    <location>
        <begin position="362"/>
        <end position="413"/>
    </location>
</feature>
<dbReference type="InterPro" id="IPR019467">
    <property type="entry name" value="Hat1_N"/>
</dbReference>
<dbReference type="InterPro" id="IPR037113">
    <property type="entry name" value="Hat1_N_sf"/>
</dbReference>
<keyword evidence="12" id="KW-1185">Reference proteome</keyword>
<dbReference type="GO" id="GO:0004402">
    <property type="term" value="F:histone acetyltransferase activity"/>
    <property type="evidence" value="ECO:0007669"/>
    <property type="project" value="InterPro"/>
</dbReference>
<evidence type="ECO:0000256" key="1">
    <source>
        <dbReference type="ARBA" id="ARBA00004123"/>
    </source>
</evidence>
<evidence type="ECO:0000256" key="3">
    <source>
        <dbReference type="ARBA" id="ARBA00013184"/>
    </source>
</evidence>
<dbReference type="Pfam" id="PF21183">
    <property type="entry name" value="HAT1_C"/>
    <property type="match status" value="1"/>
</dbReference>
<dbReference type="InParanoid" id="E3LZB2"/>
<dbReference type="EMBL" id="DS268419">
    <property type="protein sequence ID" value="EFO86580.1"/>
    <property type="molecule type" value="Genomic_DNA"/>
</dbReference>
<evidence type="ECO:0000256" key="5">
    <source>
        <dbReference type="ARBA" id="ARBA00022679"/>
    </source>
</evidence>
<dbReference type="InterPro" id="IPR017380">
    <property type="entry name" value="Hist_AcTrfase_B-typ_cat-su"/>
</dbReference>
<evidence type="ECO:0000313" key="11">
    <source>
        <dbReference type="EMBL" id="EFO86580.1"/>
    </source>
</evidence>
<feature type="domain" description="Histone acetyl transferase HAT1 N-terminal" evidence="9">
    <location>
        <begin position="105"/>
        <end position="260"/>
    </location>
</feature>
<protein>
    <recommendedName>
        <fullName evidence="4">Histone acetyltransferase type B catalytic subunit</fullName>
        <ecNumber evidence="3">2.3.1.48</ecNumber>
    </recommendedName>
</protein>
<dbReference type="EC" id="2.3.1.48" evidence="3"/>
<evidence type="ECO:0000256" key="2">
    <source>
        <dbReference type="ARBA" id="ARBA00010543"/>
    </source>
</evidence>
<comment type="similarity">
    <text evidence="2">Belongs to the HAT1 family.</text>
</comment>
<accession>E3LZB2</accession>
<dbReference type="OMA" id="ICKANTA"/>
<dbReference type="Proteomes" id="UP000008281">
    <property type="component" value="Unassembled WGS sequence"/>
</dbReference>
<dbReference type="GO" id="GO:0042393">
    <property type="term" value="F:histone binding"/>
    <property type="evidence" value="ECO:0007669"/>
    <property type="project" value="InterPro"/>
</dbReference>
<organism evidence="12">
    <name type="scientific">Caenorhabditis remanei</name>
    <name type="common">Caenorhabditis vulgaris</name>
    <dbReference type="NCBI Taxonomy" id="31234"/>
    <lineage>
        <taxon>Eukaryota</taxon>
        <taxon>Metazoa</taxon>
        <taxon>Ecdysozoa</taxon>
        <taxon>Nematoda</taxon>
        <taxon>Chromadorea</taxon>
        <taxon>Rhabditida</taxon>
        <taxon>Rhabditina</taxon>
        <taxon>Rhabditomorpha</taxon>
        <taxon>Rhabditoidea</taxon>
        <taxon>Rhabditidae</taxon>
        <taxon>Peloderinae</taxon>
        <taxon>Caenorhabditis</taxon>
    </lineage>
</organism>